<organism evidence="1">
    <name type="scientific">marine sediment metagenome</name>
    <dbReference type="NCBI Taxonomy" id="412755"/>
    <lineage>
        <taxon>unclassified sequences</taxon>
        <taxon>metagenomes</taxon>
        <taxon>ecological metagenomes</taxon>
    </lineage>
</organism>
<gene>
    <name evidence="1" type="ORF">LCGC14_2735320</name>
</gene>
<dbReference type="EMBL" id="LAZR01049623">
    <property type="protein sequence ID" value="KKK89215.1"/>
    <property type="molecule type" value="Genomic_DNA"/>
</dbReference>
<proteinExistence type="predicted"/>
<comment type="caution">
    <text evidence="1">The sequence shown here is derived from an EMBL/GenBank/DDBJ whole genome shotgun (WGS) entry which is preliminary data.</text>
</comment>
<evidence type="ECO:0000313" key="1">
    <source>
        <dbReference type="EMBL" id="KKK89215.1"/>
    </source>
</evidence>
<sequence>MLRAELRYLSLLFTPELADIYSMGQKLKPLVNRMLWLSQELEREVMKAPKLEINEDLTMDAAVTEYLEVSDHLTKNAPPHGWVPHVVENIERRRAFLSKTIVDYVLQERAKK</sequence>
<accession>A0A0F8ZTA7</accession>
<name>A0A0F8ZTA7_9ZZZZ</name>
<protein>
    <submittedName>
        <fullName evidence="1">Uncharacterized protein</fullName>
    </submittedName>
</protein>
<reference evidence="1" key="1">
    <citation type="journal article" date="2015" name="Nature">
        <title>Complex archaea that bridge the gap between prokaryotes and eukaryotes.</title>
        <authorList>
            <person name="Spang A."/>
            <person name="Saw J.H."/>
            <person name="Jorgensen S.L."/>
            <person name="Zaremba-Niedzwiedzka K."/>
            <person name="Martijn J."/>
            <person name="Lind A.E."/>
            <person name="van Eijk R."/>
            <person name="Schleper C."/>
            <person name="Guy L."/>
            <person name="Ettema T.J."/>
        </authorList>
    </citation>
    <scope>NUCLEOTIDE SEQUENCE</scope>
</reference>
<dbReference type="AlphaFoldDB" id="A0A0F8ZTA7"/>